<dbReference type="InterPro" id="IPR021005">
    <property type="entry name" value="Znf_CGNR"/>
</dbReference>
<name>A0A1G9UYV6_9ACTN</name>
<feature type="domain" description="Zinc finger CGNR" evidence="1">
    <location>
        <begin position="153"/>
        <end position="196"/>
    </location>
</feature>
<evidence type="ECO:0000313" key="2">
    <source>
        <dbReference type="EMBL" id="SDM65162.1"/>
    </source>
</evidence>
<dbReference type="PANTHER" id="PTHR35525">
    <property type="entry name" value="BLL6575 PROTEIN"/>
    <property type="match status" value="1"/>
</dbReference>
<protein>
    <submittedName>
        <fullName evidence="2">CGNR zinc finger domain-containing protein</fullName>
    </submittedName>
</protein>
<accession>A0A1G9UYV6</accession>
<evidence type="ECO:0000313" key="3">
    <source>
        <dbReference type="Proteomes" id="UP000199341"/>
    </source>
</evidence>
<reference evidence="2 3" key="1">
    <citation type="submission" date="2016-10" db="EMBL/GenBank/DDBJ databases">
        <authorList>
            <person name="de Groot N.N."/>
        </authorList>
    </citation>
    <scope>NUCLEOTIDE SEQUENCE [LARGE SCALE GENOMIC DNA]</scope>
    <source>
        <strain evidence="2 3">CGMCC 4.2022</strain>
    </source>
</reference>
<dbReference type="STRING" id="310781.SAMN05216259_10157"/>
<dbReference type="RefSeq" id="WP_093782175.1">
    <property type="nucleotide sequence ID" value="NZ_FNIE01000001.1"/>
</dbReference>
<dbReference type="Pfam" id="PF11706">
    <property type="entry name" value="zf-CGNR"/>
    <property type="match status" value="1"/>
</dbReference>
<evidence type="ECO:0000259" key="1">
    <source>
        <dbReference type="Pfam" id="PF11706"/>
    </source>
</evidence>
<sequence length="205" mass="21926">MSAQETGWPATGRFRVTTAPGGLGLVQDLLNTLAPEGSAHRDLLADKASAQEWADATARQWAAVTGGTAPHVLVDDEALARLRAYRARFQDAAIEPGAGEGPPGEAPLTGEAALELGADGQVRATPQGAGWRRLASLLLLAAWQAQADDLRRRLKVCRNPACRVAFYDRSRNNSGVWHDVRTCGNTANLRAHRARRREEAGTSAT</sequence>
<dbReference type="Gene3D" id="1.10.3300.10">
    <property type="entry name" value="Jann2411-like domain"/>
    <property type="match status" value="1"/>
</dbReference>
<keyword evidence="3" id="KW-1185">Reference proteome</keyword>
<dbReference type="Proteomes" id="UP000199341">
    <property type="component" value="Unassembled WGS sequence"/>
</dbReference>
<dbReference type="InterPro" id="IPR010852">
    <property type="entry name" value="ABATE"/>
</dbReference>
<proteinExistence type="predicted"/>
<dbReference type="EMBL" id="FNIE01000001">
    <property type="protein sequence ID" value="SDM65162.1"/>
    <property type="molecule type" value="Genomic_DNA"/>
</dbReference>
<dbReference type="PANTHER" id="PTHR35525:SF3">
    <property type="entry name" value="BLL6575 PROTEIN"/>
    <property type="match status" value="1"/>
</dbReference>
<dbReference type="SUPFAM" id="SSF160904">
    <property type="entry name" value="Jann2411-like"/>
    <property type="match status" value="1"/>
</dbReference>
<gene>
    <name evidence="2" type="ORF">SAMN05216259_10157</name>
</gene>
<organism evidence="2 3">
    <name type="scientific">Actinacidiphila guanduensis</name>
    <dbReference type="NCBI Taxonomy" id="310781"/>
    <lineage>
        <taxon>Bacteria</taxon>
        <taxon>Bacillati</taxon>
        <taxon>Actinomycetota</taxon>
        <taxon>Actinomycetes</taxon>
        <taxon>Kitasatosporales</taxon>
        <taxon>Streptomycetaceae</taxon>
        <taxon>Actinacidiphila</taxon>
    </lineage>
</organism>
<dbReference type="OrthoDB" id="123307at2"/>
<dbReference type="InterPro" id="IPR023286">
    <property type="entry name" value="ABATE_dom_sf"/>
</dbReference>
<dbReference type="AlphaFoldDB" id="A0A1G9UYV6"/>